<organism evidence="2 3">
    <name type="scientific">Eiseniibacteriota bacterium</name>
    <dbReference type="NCBI Taxonomy" id="2212470"/>
    <lineage>
        <taxon>Bacteria</taxon>
        <taxon>Candidatus Eiseniibacteriota</taxon>
    </lineage>
</organism>
<accession>A0A956M1S0</accession>
<comment type="caution">
    <text evidence="2">The sequence shown here is derived from an EMBL/GenBank/DDBJ whole genome shotgun (WGS) entry which is preliminary data.</text>
</comment>
<dbReference type="PANTHER" id="PTHR42110:SF1">
    <property type="entry name" value="L-ASPARAGINASE, PUTATIVE (AFU_ORTHOLOGUE AFUA_3G11890)-RELATED"/>
    <property type="match status" value="1"/>
</dbReference>
<dbReference type="EMBL" id="JAGQHR010000723">
    <property type="protein sequence ID" value="MCA9729504.1"/>
    <property type="molecule type" value="Genomic_DNA"/>
</dbReference>
<reference evidence="2" key="1">
    <citation type="submission" date="2020-04" db="EMBL/GenBank/DDBJ databases">
        <authorList>
            <person name="Zhang T."/>
        </authorList>
    </citation>
    <scope>NUCLEOTIDE SEQUENCE</scope>
    <source>
        <strain evidence="2">HKST-UBA01</strain>
    </source>
</reference>
<dbReference type="PANTHER" id="PTHR42110">
    <property type="entry name" value="L-ASPARAGINASE, PUTATIVE (AFU_ORTHOLOGUE AFUA_3G11890)-RELATED"/>
    <property type="match status" value="1"/>
</dbReference>
<sequence>MTQQSFSPAVQVTRGIHPESSHRGAIAVVDSGGRLVASLGNPSEPAYVRSCAKPFQALALVCSGAADALGVTPEELATACGSHSGEPEHVQHVLALLRRAGLDESALRCGVHVPFDRPARDALDAQGMRPSPLHNNCSGKHAAMLATAHYLDLPLEGYTDPEHGVQVAIRGILGFLCGLEPDEIQVATDGCNAPTFRLPLRSFSLALARLAAEGESVQDLHTRPGRTLARRHRGQADAEEIPYEDEAQNEDELDDVYDPPEEDRGGEPTDAFPVPIAQGLRRIWSAMRAHPRLVAGSRGRLCTDLMSTAGSLGVPLVAKSGAEGAYAIAAVQDGLGVGITIKIEDGAQRARDSAAIETLFQLSLLPEKARGPLAGYHRQTILNLVQEPVGEIRPIFKLSLGLPA</sequence>
<dbReference type="Proteomes" id="UP000697710">
    <property type="component" value="Unassembled WGS sequence"/>
</dbReference>
<evidence type="ECO:0000256" key="1">
    <source>
        <dbReference type="SAM" id="MobiDB-lite"/>
    </source>
</evidence>
<evidence type="ECO:0000313" key="2">
    <source>
        <dbReference type="EMBL" id="MCA9729504.1"/>
    </source>
</evidence>
<reference evidence="2" key="2">
    <citation type="journal article" date="2021" name="Microbiome">
        <title>Successional dynamics and alternative stable states in a saline activated sludge microbial community over 9 years.</title>
        <authorList>
            <person name="Wang Y."/>
            <person name="Ye J."/>
            <person name="Ju F."/>
            <person name="Liu L."/>
            <person name="Boyd J.A."/>
            <person name="Deng Y."/>
            <person name="Parks D.H."/>
            <person name="Jiang X."/>
            <person name="Yin X."/>
            <person name="Woodcroft B.J."/>
            <person name="Tyson G.W."/>
            <person name="Hugenholtz P."/>
            <person name="Polz M.F."/>
            <person name="Zhang T."/>
        </authorList>
    </citation>
    <scope>NUCLEOTIDE SEQUENCE</scope>
    <source>
        <strain evidence="2">HKST-UBA01</strain>
    </source>
</reference>
<feature type="compositionally biased region" description="Acidic residues" evidence="1">
    <location>
        <begin position="237"/>
        <end position="261"/>
    </location>
</feature>
<feature type="region of interest" description="Disordered" evidence="1">
    <location>
        <begin position="227"/>
        <end position="272"/>
    </location>
</feature>
<name>A0A956M1S0_UNCEI</name>
<proteinExistence type="predicted"/>
<dbReference type="AlphaFoldDB" id="A0A956M1S0"/>
<evidence type="ECO:0000313" key="3">
    <source>
        <dbReference type="Proteomes" id="UP000697710"/>
    </source>
</evidence>
<gene>
    <name evidence="2" type="ORF">KC729_17590</name>
</gene>
<dbReference type="Pfam" id="PF06089">
    <property type="entry name" value="Asparaginase_II"/>
    <property type="match status" value="2"/>
</dbReference>
<dbReference type="InterPro" id="IPR010349">
    <property type="entry name" value="Asparaginase_II"/>
</dbReference>
<protein>
    <submittedName>
        <fullName evidence="2">Asparaginase</fullName>
    </submittedName>
</protein>